<dbReference type="Gene3D" id="1.20.58.390">
    <property type="entry name" value="Neurotransmitter-gated ion-channel transmembrane domain"/>
    <property type="match status" value="2"/>
</dbReference>
<dbReference type="EMBL" id="BMAT01007359">
    <property type="protein sequence ID" value="GFR62847.1"/>
    <property type="molecule type" value="Genomic_DNA"/>
</dbReference>
<evidence type="ECO:0000256" key="1">
    <source>
        <dbReference type="ARBA" id="ARBA00004141"/>
    </source>
</evidence>
<dbReference type="CDD" id="cd19051">
    <property type="entry name" value="LGIC_TM_cation"/>
    <property type="match status" value="1"/>
</dbReference>
<dbReference type="InterPro" id="IPR006202">
    <property type="entry name" value="Neur_chan_lig-bd"/>
</dbReference>
<dbReference type="InterPro" id="IPR036719">
    <property type="entry name" value="Neuro-gated_channel_TM_sf"/>
</dbReference>
<proteinExistence type="predicted"/>
<dbReference type="Proteomes" id="UP000762676">
    <property type="component" value="Unassembled WGS sequence"/>
</dbReference>
<feature type="domain" description="Neurotransmitter-gated ion-channel transmembrane" evidence="7">
    <location>
        <begin position="62"/>
        <end position="209"/>
    </location>
</feature>
<keyword evidence="3 5" id="KW-1133">Transmembrane helix</keyword>
<accession>A0AAV4EPA1</accession>
<dbReference type="InterPro" id="IPR036734">
    <property type="entry name" value="Neur_chan_lig-bd_sf"/>
</dbReference>
<evidence type="ECO:0000313" key="9">
    <source>
        <dbReference type="Proteomes" id="UP000762676"/>
    </source>
</evidence>
<dbReference type="FunFam" id="1.20.58.390:FF:000073">
    <property type="entry name" value="Neuronal acetylcholine receptor subunit alpha-9-II"/>
    <property type="match status" value="1"/>
</dbReference>
<dbReference type="SUPFAM" id="SSF63712">
    <property type="entry name" value="Nicotinic receptor ligand binding domain-like"/>
    <property type="match status" value="1"/>
</dbReference>
<feature type="transmembrane region" description="Helical" evidence="5">
    <location>
        <begin position="471"/>
        <end position="490"/>
    </location>
</feature>
<dbReference type="SUPFAM" id="SSF90112">
    <property type="entry name" value="Neurotransmitter-gated ion-channel transmembrane pore"/>
    <property type="match status" value="1"/>
</dbReference>
<keyword evidence="8" id="KW-0675">Receptor</keyword>
<keyword evidence="2 5" id="KW-0812">Transmembrane</keyword>
<feature type="transmembrane region" description="Helical" evidence="5">
    <location>
        <begin position="117"/>
        <end position="140"/>
    </location>
</feature>
<evidence type="ECO:0000259" key="7">
    <source>
        <dbReference type="Pfam" id="PF02932"/>
    </source>
</evidence>
<comment type="caution">
    <text evidence="8">The sequence shown here is derived from an EMBL/GenBank/DDBJ whole genome shotgun (WGS) entry which is preliminary data.</text>
</comment>
<reference evidence="8 9" key="1">
    <citation type="journal article" date="2021" name="Elife">
        <title>Chloroplast acquisition without the gene transfer in kleptoplastic sea slugs, Plakobranchus ocellatus.</title>
        <authorList>
            <person name="Maeda T."/>
            <person name="Takahashi S."/>
            <person name="Yoshida T."/>
            <person name="Shimamura S."/>
            <person name="Takaki Y."/>
            <person name="Nagai Y."/>
            <person name="Toyoda A."/>
            <person name="Suzuki Y."/>
            <person name="Arimoto A."/>
            <person name="Ishii H."/>
            <person name="Satoh N."/>
            <person name="Nishiyama T."/>
            <person name="Hasebe M."/>
            <person name="Maruyama T."/>
            <person name="Minagawa J."/>
            <person name="Obokata J."/>
            <person name="Shigenobu S."/>
        </authorList>
    </citation>
    <scope>NUCLEOTIDE SEQUENCE [LARGE SCALE GENOMIC DNA]</scope>
</reference>
<evidence type="ECO:0000256" key="5">
    <source>
        <dbReference type="SAM" id="Phobius"/>
    </source>
</evidence>
<dbReference type="Pfam" id="PF02931">
    <property type="entry name" value="Neur_chan_LBD"/>
    <property type="match status" value="1"/>
</dbReference>
<dbReference type="GO" id="GO:0005230">
    <property type="term" value="F:extracellular ligand-gated monoatomic ion channel activity"/>
    <property type="evidence" value="ECO:0007669"/>
    <property type="project" value="InterPro"/>
</dbReference>
<organism evidence="8 9">
    <name type="scientific">Elysia marginata</name>
    <dbReference type="NCBI Taxonomy" id="1093978"/>
    <lineage>
        <taxon>Eukaryota</taxon>
        <taxon>Metazoa</taxon>
        <taxon>Spiralia</taxon>
        <taxon>Lophotrochozoa</taxon>
        <taxon>Mollusca</taxon>
        <taxon>Gastropoda</taxon>
        <taxon>Heterobranchia</taxon>
        <taxon>Euthyneura</taxon>
        <taxon>Panpulmonata</taxon>
        <taxon>Sacoglossa</taxon>
        <taxon>Placobranchoidea</taxon>
        <taxon>Plakobranchidae</taxon>
        <taxon>Elysia</taxon>
    </lineage>
</organism>
<dbReference type="GO" id="GO:0004888">
    <property type="term" value="F:transmembrane signaling receptor activity"/>
    <property type="evidence" value="ECO:0007669"/>
    <property type="project" value="InterPro"/>
</dbReference>
<dbReference type="InterPro" id="IPR038050">
    <property type="entry name" value="Neuro_actylchol_rec"/>
</dbReference>
<dbReference type="GO" id="GO:0016020">
    <property type="term" value="C:membrane"/>
    <property type="evidence" value="ECO:0007669"/>
    <property type="project" value="UniProtKB-SubCell"/>
</dbReference>
<dbReference type="InterPro" id="IPR006201">
    <property type="entry name" value="Neur_channel"/>
</dbReference>
<comment type="subcellular location">
    <subcellularLocation>
        <location evidence="1">Membrane</location>
        <topology evidence="1">Multi-pass membrane protein</topology>
    </subcellularLocation>
</comment>
<dbReference type="Gene3D" id="2.70.170.10">
    <property type="entry name" value="Neurotransmitter-gated ion-channel ligand-binding domain"/>
    <property type="match status" value="1"/>
</dbReference>
<feature type="domain" description="Neurotransmitter-gated ion-channel ligand-binding" evidence="6">
    <location>
        <begin position="7"/>
        <end position="55"/>
    </location>
</feature>
<dbReference type="InterPro" id="IPR006029">
    <property type="entry name" value="Neurotrans-gated_channel_TM"/>
</dbReference>
<evidence type="ECO:0000256" key="4">
    <source>
        <dbReference type="ARBA" id="ARBA00023136"/>
    </source>
</evidence>
<keyword evidence="9" id="KW-1185">Reference proteome</keyword>
<name>A0AAV4EPA1_9GAST</name>
<evidence type="ECO:0000259" key="6">
    <source>
        <dbReference type="Pfam" id="PF02931"/>
    </source>
</evidence>
<evidence type="ECO:0000313" key="8">
    <source>
        <dbReference type="EMBL" id="GFR62847.1"/>
    </source>
</evidence>
<protein>
    <submittedName>
        <fullName evidence="8">Neuronal acetylcholine receptor subunit alpha-10</fullName>
    </submittedName>
</protein>
<evidence type="ECO:0000256" key="3">
    <source>
        <dbReference type="ARBA" id="ARBA00022989"/>
    </source>
</evidence>
<feature type="transmembrane region" description="Helical" evidence="5">
    <location>
        <begin position="87"/>
        <end position="105"/>
    </location>
</feature>
<feature type="transmembrane region" description="Helical" evidence="5">
    <location>
        <begin position="56"/>
        <end position="81"/>
    </location>
</feature>
<dbReference type="PANTHER" id="PTHR18945">
    <property type="entry name" value="NEUROTRANSMITTER GATED ION CHANNEL"/>
    <property type="match status" value="1"/>
</dbReference>
<keyword evidence="4 5" id="KW-0472">Membrane</keyword>
<dbReference type="AlphaFoldDB" id="A0AAV4EPA1"/>
<gene>
    <name evidence="8" type="ORF">ElyMa_003591600</name>
</gene>
<dbReference type="Pfam" id="PF02932">
    <property type="entry name" value="Neur_chan_memb"/>
    <property type="match status" value="1"/>
</dbReference>
<sequence>MYPFYRSDKVDLDNYVFSGEWELIGVNIRRQVIHYACCQEPYPDVRFTIVIRRKTLYYLFNIIFPCLWLTILSLLGFWLPPDSGEKITLGITVLLAFSVFMLLIAESMPATSEFVPLIGIYLTVTMGMTSLSIILTVFVLQLHHVGPHKRPVPDWLRTLVCNVFARAVCMSKDSHPFSRRHHYEQQMKRYHMEGKGVGGNSEHHAPKERRLSPHPRVVVEPCDSNPVTQLHRDIDGHGDLQAGNAPPYDSYRSNVSDGNGGFSSTRIANTDNTKLLFVNTKPSISPGSEQTATVPSAVRKFSDSALMKPPNQGGSSITYSSRSRNCNGEAFLHQRDRIAPVNVAELGQTSLDISEPSSRQGGGLQCREYTFHEPDSLAHGYDQVGGLGFSGRISRSPSFRSRSSSFRGDNYRASFRSAYPVVRDGGSGLESPIAAGGGGVYLGGTYADSSYDAYQQLVMEWQFIAHVMDRLLFWLFLFVALISSIAILVIKPMFKPPIE</sequence>
<evidence type="ECO:0000256" key="2">
    <source>
        <dbReference type="ARBA" id="ARBA00022692"/>
    </source>
</evidence>